<name>A0ABN8R8T7_9CNID</name>
<dbReference type="PANTHER" id="PTHR14948">
    <property type="entry name" value="NG5"/>
    <property type="match status" value="1"/>
</dbReference>
<dbReference type="PANTHER" id="PTHR14948:SF25">
    <property type="entry name" value="DUF4190 DOMAIN-CONTAINING PROTEIN"/>
    <property type="match status" value="1"/>
</dbReference>
<feature type="transmembrane region" description="Helical" evidence="7">
    <location>
        <begin position="93"/>
        <end position="119"/>
    </location>
</feature>
<gene>
    <name evidence="8" type="ORF">PLOB_00017290</name>
</gene>
<reference evidence="8 9" key="1">
    <citation type="submission" date="2022-05" db="EMBL/GenBank/DDBJ databases">
        <authorList>
            <consortium name="Genoscope - CEA"/>
            <person name="William W."/>
        </authorList>
    </citation>
    <scope>NUCLEOTIDE SEQUENCE [LARGE SCALE GENOMIC DNA]</scope>
</reference>
<evidence type="ECO:0000256" key="6">
    <source>
        <dbReference type="SAM" id="MobiDB-lite"/>
    </source>
</evidence>
<evidence type="ECO:0000256" key="3">
    <source>
        <dbReference type="ARBA" id="ARBA00022692"/>
    </source>
</evidence>
<feature type="region of interest" description="Disordered" evidence="6">
    <location>
        <begin position="1"/>
        <end position="59"/>
    </location>
</feature>
<keyword evidence="4 7" id="KW-1133">Transmembrane helix</keyword>
<dbReference type="Pfam" id="PF04505">
    <property type="entry name" value="CD225"/>
    <property type="match status" value="1"/>
</dbReference>
<organism evidence="8 9">
    <name type="scientific">Porites lobata</name>
    <dbReference type="NCBI Taxonomy" id="104759"/>
    <lineage>
        <taxon>Eukaryota</taxon>
        <taxon>Metazoa</taxon>
        <taxon>Cnidaria</taxon>
        <taxon>Anthozoa</taxon>
        <taxon>Hexacorallia</taxon>
        <taxon>Scleractinia</taxon>
        <taxon>Fungiina</taxon>
        <taxon>Poritidae</taxon>
        <taxon>Porites</taxon>
    </lineage>
</organism>
<proteinExistence type="inferred from homology"/>
<dbReference type="EMBL" id="CALNXK010000205">
    <property type="protein sequence ID" value="CAH3175805.1"/>
    <property type="molecule type" value="Genomic_DNA"/>
</dbReference>
<dbReference type="Proteomes" id="UP001159405">
    <property type="component" value="Unassembled WGS sequence"/>
</dbReference>
<keyword evidence="3 7" id="KW-0812">Transmembrane</keyword>
<sequence length="173" mass="18587">MADKVKHDEVEMTPQPYPSQQGNFPAQPGDLQHQGPQQPYNAQPGYPGPQPFTGQPMGYPPGYLGAQQSTTTVVMQQPSQTVILPAAPRPQSFMCLSIFTCLCCIWPIGLAAICFSSTVDSAYDGGDYEGARRNSRIALWLNVASILCGVGLIVFVIVWIAVVATTVTTNVTP</sequence>
<comment type="subcellular location">
    <subcellularLocation>
        <location evidence="1">Membrane</location>
    </subcellularLocation>
</comment>
<protein>
    <submittedName>
        <fullName evidence="8">Uncharacterized protein</fullName>
    </submittedName>
</protein>
<evidence type="ECO:0000313" key="9">
    <source>
        <dbReference type="Proteomes" id="UP001159405"/>
    </source>
</evidence>
<evidence type="ECO:0000256" key="5">
    <source>
        <dbReference type="ARBA" id="ARBA00023136"/>
    </source>
</evidence>
<comment type="caution">
    <text evidence="8">The sequence shown here is derived from an EMBL/GenBank/DDBJ whole genome shotgun (WGS) entry which is preliminary data.</text>
</comment>
<evidence type="ECO:0000256" key="1">
    <source>
        <dbReference type="ARBA" id="ARBA00004370"/>
    </source>
</evidence>
<keyword evidence="5 7" id="KW-0472">Membrane</keyword>
<evidence type="ECO:0000256" key="2">
    <source>
        <dbReference type="ARBA" id="ARBA00006843"/>
    </source>
</evidence>
<evidence type="ECO:0000256" key="7">
    <source>
        <dbReference type="SAM" id="Phobius"/>
    </source>
</evidence>
<keyword evidence="9" id="KW-1185">Reference proteome</keyword>
<accession>A0ABN8R8T7</accession>
<evidence type="ECO:0000256" key="4">
    <source>
        <dbReference type="ARBA" id="ARBA00022989"/>
    </source>
</evidence>
<feature type="transmembrane region" description="Helical" evidence="7">
    <location>
        <begin position="139"/>
        <end position="167"/>
    </location>
</feature>
<comment type="similarity">
    <text evidence="2">Belongs to the CD225/Dispanin family.</text>
</comment>
<dbReference type="InterPro" id="IPR007593">
    <property type="entry name" value="CD225/Dispanin_fam"/>
</dbReference>
<evidence type="ECO:0000313" key="8">
    <source>
        <dbReference type="EMBL" id="CAH3175805.1"/>
    </source>
</evidence>
<feature type="compositionally biased region" description="Basic and acidic residues" evidence="6">
    <location>
        <begin position="1"/>
        <end position="10"/>
    </location>
</feature>
<dbReference type="InterPro" id="IPR051423">
    <property type="entry name" value="CD225/Dispanin"/>
</dbReference>